<feature type="domain" description="Alcohol dehydrogenase-like C-terminal" evidence="5">
    <location>
        <begin position="222"/>
        <end position="351"/>
    </location>
</feature>
<keyword evidence="3" id="KW-0560">Oxidoreductase</keyword>
<evidence type="ECO:0000256" key="1">
    <source>
        <dbReference type="ARBA" id="ARBA00022723"/>
    </source>
</evidence>
<evidence type="ECO:0000256" key="2">
    <source>
        <dbReference type="ARBA" id="ARBA00022833"/>
    </source>
</evidence>
<evidence type="ECO:0000256" key="3">
    <source>
        <dbReference type="ARBA" id="ARBA00023002"/>
    </source>
</evidence>
<dbReference type="PROSITE" id="PS00059">
    <property type="entry name" value="ADH_ZINC"/>
    <property type="match status" value="1"/>
</dbReference>
<dbReference type="Gene3D" id="3.90.180.10">
    <property type="entry name" value="Medium-chain alcohol dehydrogenases, catalytic domain"/>
    <property type="match status" value="1"/>
</dbReference>
<evidence type="ECO:0000259" key="5">
    <source>
        <dbReference type="Pfam" id="PF00107"/>
    </source>
</evidence>
<dbReference type="InterPro" id="IPR011032">
    <property type="entry name" value="GroES-like_sf"/>
</dbReference>
<comment type="cofactor">
    <cofactor evidence="4">
        <name>Zn(2+)</name>
        <dbReference type="ChEBI" id="CHEBI:29105"/>
    </cofactor>
</comment>
<dbReference type="InterPro" id="IPR002328">
    <property type="entry name" value="ADH_Zn_CS"/>
</dbReference>
<keyword evidence="1 4" id="KW-0479">Metal-binding</keyword>
<dbReference type="SUPFAM" id="SSF50129">
    <property type="entry name" value="GroES-like"/>
    <property type="match status" value="1"/>
</dbReference>
<dbReference type="Pfam" id="PF00107">
    <property type="entry name" value="ADH_zinc_N"/>
    <property type="match status" value="1"/>
</dbReference>
<evidence type="ECO:0000256" key="4">
    <source>
        <dbReference type="RuleBase" id="RU361277"/>
    </source>
</evidence>
<evidence type="ECO:0000313" key="8">
    <source>
        <dbReference type="Proteomes" id="UP001370348"/>
    </source>
</evidence>
<keyword evidence="2 4" id="KW-0862">Zinc</keyword>
<protein>
    <submittedName>
        <fullName evidence="7">Alcohol dehydrogenase catalytic domain-containing protein</fullName>
    </submittedName>
</protein>
<dbReference type="InterPro" id="IPR036291">
    <property type="entry name" value="NAD(P)-bd_dom_sf"/>
</dbReference>
<dbReference type="Gene3D" id="3.40.50.720">
    <property type="entry name" value="NAD(P)-binding Rossmann-like Domain"/>
    <property type="match status" value="1"/>
</dbReference>
<dbReference type="SUPFAM" id="SSF51735">
    <property type="entry name" value="NAD(P)-binding Rossmann-fold domains"/>
    <property type="match status" value="1"/>
</dbReference>
<dbReference type="InterPro" id="IPR013149">
    <property type="entry name" value="ADH-like_C"/>
</dbReference>
<proteinExistence type="inferred from homology"/>
<organism evidence="7 8">
    <name type="scientific">Pendulispora albinea</name>
    <dbReference type="NCBI Taxonomy" id="2741071"/>
    <lineage>
        <taxon>Bacteria</taxon>
        <taxon>Pseudomonadati</taxon>
        <taxon>Myxococcota</taxon>
        <taxon>Myxococcia</taxon>
        <taxon>Myxococcales</taxon>
        <taxon>Sorangiineae</taxon>
        <taxon>Pendulisporaceae</taxon>
        <taxon>Pendulispora</taxon>
    </lineage>
</organism>
<dbReference type="Proteomes" id="UP001370348">
    <property type="component" value="Chromosome"/>
</dbReference>
<name>A0ABZ2M4J0_9BACT</name>
<keyword evidence="8" id="KW-1185">Reference proteome</keyword>
<reference evidence="7 8" key="1">
    <citation type="submission" date="2021-12" db="EMBL/GenBank/DDBJ databases">
        <title>Discovery of the Pendulisporaceae a myxobacterial family with distinct sporulation behavior and unique specialized metabolism.</title>
        <authorList>
            <person name="Garcia R."/>
            <person name="Popoff A."/>
            <person name="Bader C.D."/>
            <person name="Loehr J."/>
            <person name="Walesch S."/>
            <person name="Walt C."/>
            <person name="Boldt J."/>
            <person name="Bunk B."/>
            <person name="Haeckl F.J.F.P.J."/>
            <person name="Gunesch A.P."/>
            <person name="Birkelbach J."/>
            <person name="Nuebel U."/>
            <person name="Pietschmann T."/>
            <person name="Bach T."/>
            <person name="Mueller R."/>
        </authorList>
    </citation>
    <scope>NUCLEOTIDE SEQUENCE [LARGE SCALE GENOMIC DNA]</scope>
    <source>
        <strain evidence="7 8">MSr11954</strain>
    </source>
</reference>
<dbReference type="RefSeq" id="WP_394827707.1">
    <property type="nucleotide sequence ID" value="NZ_CP089984.1"/>
</dbReference>
<dbReference type="PANTHER" id="PTHR43401">
    <property type="entry name" value="L-THREONINE 3-DEHYDROGENASE"/>
    <property type="match status" value="1"/>
</dbReference>
<evidence type="ECO:0000313" key="7">
    <source>
        <dbReference type="EMBL" id="WXB18067.1"/>
    </source>
</evidence>
<dbReference type="Pfam" id="PF08240">
    <property type="entry name" value="ADH_N"/>
    <property type="match status" value="1"/>
</dbReference>
<dbReference type="InterPro" id="IPR050129">
    <property type="entry name" value="Zn_alcohol_dh"/>
</dbReference>
<sequence length="412" mass="44113">MKALTFDFHFPRLAFARTLGSITANGYLSPLGPLRLSEVPDARILGDRWVVVETKSCGICGSDVKEVFMDGALDNPLTAVISFPHVMGHEHVGVVAEVGRAVTKVKVGDRVACSPWFSCAVRGLPECDACQRGHMSLCESFSGSEAKGDRFAPGMHAGTCRDISGGFAPWVPVHESACFPLPEPVPLTTAVLADPLAVALHAVLKSPPEPGETVLVYGCGGLGVLVVHMLARLFPRTRIVAADPRPHARALAEELGASATFAGRGAELIEAIAKATDAPVRRPKFALPWLHKGVDRVYDTVGSAQTLETAVRAIKPMGALVLVGVATPARFEWTPLYFKELQILGSSGYGMETLFGRRAHAFEHVFELLARGDLDPAGVVTHRFPLEGYKEAFLTARSKGTAPSIKVVFDFV</sequence>
<accession>A0ABZ2M4J0</accession>
<dbReference type="InterPro" id="IPR013154">
    <property type="entry name" value="ADH-like_N"/>
</dbReference>
<feature type="domain" description="Alcohol dehydrogenase-like N-terminal" evidence="6">
    <location>
        <begin position="46"/>
        <end position="183"/>
    </location>
</feature>
<dbReference type="PANTHER" id="PTHR43401:SF2">
    <property type="entry name" value="L-THREONINE 3-DEHYDROGENASE"/>
    <property type="match status" value="1"/>
</dbReference>
<gene>
    <name evidence="7" type="ORF">LZC94_12500</name>
</gene>
<dbReference type="EMBL" id="CP089984">
    <property type="protein sequence ID" value="WXB18067.1"/>
    <property type="molecule type" value="Genomic_DNA"/>
</dbReference>
<comment type="similarity">
    <text evidence="4">Belongs to the zinc-containing alcohol dehydrogenase family.</text>
</comment>
<evidence type="ECO:0000259" key="6">
    <source>
        <dbReference type="Pfam" id="PF08240"/>
    </source>
</evidence>